<keyword evidence="2" id="KW-0812">Transmembrane</keyword>
<reference evidence="4" key="1">
    <citation type="submission" date="2015-08" db="EMBL/GenBank/DDBJ databases">
        <authorList>
            <person name="Kim K.M."/>
        </authorList>
    </citation>
    <scope>NUCLEOTIDE SEQUENCE [LARGE SCALE GENOMIC DNA]</scope>
    <source>
        <strain evidence="4">KCTC 23892</strain>
    </source>
</reference>
<dbReference type="PANTHER" id="PTHR12788:SF10">
    <property type="entry name" value="PROTEIN-TYROSINE SULFOTRANSFERASE"/>
    <property type="match status" value="1"/>
</dbReference>
<proteinExistence type="predicted"/>
<keyword evidence="4" id="KW-1185">Reference proteome</keyword>
<name>A0A1B3BBH4_9GAMM</name>
<keyword evidence="1" id="KW-0808">Transferase</keyword>
<dbReference type="SUPFAM" id="SSF52540">
    <property type="entry name" value="P-loop containing nucleoside triphosphate hydrolases"/>
    <property type="match status" value="1"/>
</dbReference>
<protein>
    <recommendedName>
        <fullName evidence="5">Sulfotransferase</fullName>
    </recommendedName>
</protein>
<evidence type="ECO:0000256" key="2">
    <source>
        <dbReference type="SAM" id="Phobius"/>
    </source>
</evidence>
<evidence type="ECO:0000313" key="4">
    <source>
        <dbReference type="Proteomes" id="UP000094147"/>
    </source>
</evidence>
<keyword evidence="2" id="KW-0472">Membrane</keyword>
<feature type="transmembrane region" description="Helical" evidence="2">
    <location>
        <begin position="268"/>
        <end position="287"/>
    </location>
</feature>
<dbReference type="KEGG" id="ksd:KS2013_1436"/>
<dbReference type="Proteomes" id="UP000094147">
    <property type="component" value="Chromosome"/>
</dbReference>
<evidence type="ECO:0008006" key="5">
    <source>
        <dbReference type="Google" id="ProtNLM"/>
    </source>
</evidence>
<dbReference type="RefSeq" id="WP_068991863.1">
    <property type="nucleotide sequence ID" value="NZ_CP012418.1"/>
</dbReference>
<dbReference type="Pfam" id="PF13469">
    <property type="entry name" value="Sulfotransfer_3"/>
    <property type="match status" value="1"/>
</dbReference>
<dbReference type="Gene3D" id="3.40.50.300">
    <property type="entry name" value="P-loop containing nucleotide triphosphate hydrolases"/>
    <property type="match status" value="1"/>
</dbReference>
<dbReference type="OrthoDB" id="9815894at2"/>
<dbReference type="GO" id="GO:0008476">
    <property type="term" value="F:protein-tyrosine sulfotransferase activity"/>
    <property type="evidence" value="ECO:0007669"/>
    <property type="project" value="InterPro"/>
</dbReference>
<sequence>MSRVFVVGVGRSGTSLLQSIIASHPGVVAIPETGFLRRFVYMAGNHPVNFGDDKNLQRCPGMLEELRNIDNRQATSQLLKAYKRFTHTDAGTLVLDKDPRLIECVPLLQRDFPDTKIINIYRDPRDVIASKKMASWSSGRSLLNYLVSSRVQLGDARKADKMKWQHSIKYEDLISEPEKHIKQICTFLELEYTSDMLDHTKAAKQLVQEDEVNWKKETLKPINQSNTSKWLASLTPLEALCSFYNDRQFIKNHGYSSVVPNVTIKEKFLALVIVSMSITTSLVYKVIRSYKFWKVRKRSGL</sequence>
<dbReference type="STRING" id="1144748.KS2013_1436"/>
<dbReference type="InterPro" id="IPR027417">
    <property type="entry name" value="P-loop_NTPase"/>
</dbReference>
<keyword evidence="2" id="KW-1133">Transmembrane helix</keyword>
<dbReference type="PANTHER" id="PTHR12788">
    <property type="entry name" value="PROTEIN-TYROSINE SULFOTRANSFERASE 2"/>
    <property type="match status" value="1"/>
</dbReference>
<organism evidence="3 4">
    <name type="scientific">Kangiella sediminilitoris</name>
    <dbReference type="NCBI Taxonomy" id="1144748"/>
    <lineage>
        <taxon>Bacteria</taxon>
        <taxon>Pseudomonadati</taxon>
        <taxon>Pseudomonadota</taxon>
        <taxon>Gammaproteobacteria</taxon>
        <taxon>Kangiellales</taxon>
        <taxon>Kangiellaceae</taxon>
        <taxon>Kangiella</taxon>
    </lineage>
</organism>
<dbReference type="EMBL" id="CP012418">
    <property type="protein sequence ID" value="AOE50148.1"/>
    <property type="molecule type" value="Genomic_DNA"/>
</dbReference>
<accession>A0A1B3BBH4</accession>
<evidence type="ECO:0000256" key="1">
    <source>
        <dbReference type="ARBA" id="ARBA00022679"/>
    </source>
</evidence>
<dbReference type="AlphaFoldDB" id="A0A1B3BBH4"/>
<gene>
    <name evidence="3" type="ORF">KS2013_1436</name>
</gene>
<dbReference type="InterPro" id="IPR026634">
    <property type="entry name" value="TPST-like"/>
</dbReference>
<evidence type="ECO:0000313" key="3">
    <source>
        <dbReference type="EMBL" id="AOE50148.1"/>
    </source>
</evidence>